<accession>A0A8I2YC62</accession>
<evidence type="ECO:0000256" key="1">
    <source>
        <dbReference type="SAM" id="MobiDB-lite"/>
    </source>
</evidence>
<keyword evidence="3" id="KW-1185">Reference proteome</keyword>
<dbReference type="EMBL" id="JAGFBS010000106">
    <property type="protein sequence ID" value="KAG6369116.1"/>
    <property type="molecule type" value="Genomic_DNA"/>
</dbReference>
<reference evidence="2" key="1">
    <citation type="submission" date="2021-03" db="EMBL/GenBank/DDBJ databases">
        <title>Evolutionary innovations through gain and loss of genes in the ectomycorrhizal Boletales.</title>
        <authorList>
            <person name="Wu G."/>
            <person name="Miyauchi S."/>
            <person name="Morin E."/>
            <person name="Yang Z.-L."/>
            <person name="Xu J."/>
            <person name="Martin F.M."/>
        </authorList>
    </citation>
    <scope>NUCLEOTIDE SEQUENCE</scope>
    <source>
        <strain evidence="2">BR01</strain>
    </source>
</reference>
<sequence>MMLRLSRLPRAHPGVVVRPALGHANPYFLDRARFIDPAHPAAQLGLRNLPVFVCPQFTIRAFPNAILLEPTNFIPPNPLLATALVRARTQSQSNLDTEPLPTSTTSDDNGDNLDATQRRLRVTTARHLAARGRHSISLLFHTSKNATSKSSVVRRRLRSKMTAAICLVIGRNADVGDTPEIDHPASPLRLVSPRKPTPHPPLHLVSLQEGETLVLQGQTASPFTPSI</sequence>
<evidence type="ECO:0000313" key="3">
    <source>
        <dbReference type="Proteomes" id="UP000683000"/>
    </source>
</evidence>
<protein>
    <submittedName>
        <fullName evidence="2">Uncharacterized protein</fullName>
    </submittedName>
</protein>
<dbReference type="OrthoDB" id="3265918at2759"/>
<organism evidence="2 3">
    <name type="scientific">Boletus reticuloceps</name>
    <dbReference type="NCBI Taxonomy" id="495285"/>
    <lineage>
        <taxon>Eukaryota</taxon>
        <taxon>Fungi</taxon>
        <taxon>Dikarya</taxon>
        <taxon>Basidiomycota</taxon>
        <taxon>Agaricomycotina</taxon>
        <taxon>Agaricomycetes</taxon>
        <taxon>Agaricomycetidae</taxon>
        <taxon>Boletales</taxon>
        <taxon>Boletineae</taxon>
        <taxon>Boletaceae</taxon>
        <taxon>Boletoideae</taxon>
        <taxon>Boletus</taxon>
    </lineage>
</organism>
<dbReference type="Proteomes" id="UP000683000">
    <property type="component" value="Unassembled WGS sequence"/>
</dbReference>
<evidence type="ECO:0000313" key="2">
    <source>
        <dbReference type="EMBL" id="KAG6369116.1"/>
    </source>
</evidence>
<comment type="caution">
    <text evidence="2">The sequence shown here is derived from an EMBL/GenBank/DDBJ whole genome shotgun (WGS) entry which is preliminary data.</text>
</comment>
<dbReference type="AlphaFoldDB" id="A0A8I2YC62"/>
<gene>
    <name evidence="2" type="ORF">JVT61DRAFT_1475</name>
</gene>
<feature type="compositionally biased region" description="Polar residues" evidence="1">
    <location>
        <begin position="90"/>
        <end position="107"/>
    </location>
</feature>
<proteinExistence type="predicted"/>
<feature type="region of interest" description="Disordered" evidence="1">
    <location>
        <begin position="90"/>
        <end position="114"/>
    </location>
</feature>
<name>A0A8I2YC62_9AGAM</name>